<keyword evidence="1" id="KW-1133">Transmembrane helix</keyword>
<name>A0A285MZ61_9FLAO</name>
<evidence type="ECO:0000256" key="1">
    <source>
        <dbReference type="SAM" id="Phobius"/>
    </source>
</evidence>
<feature type="transmembrane region" description="Helical" evidence="1">
    <location>
        <begin position="167"/>
        <end position="190"/>
    </location>
</feature>
<feature type="transmembrane region" description="Helical" evidence="1">
    <location>
        <begin position="12"/>
        <end position="29"/>
    </location>
</feature>
<feature type="transmembrane region" description="Helical" evidence="1">
    <location>
        <begin position="131"/>
        <end position="151"/>
    </location>
</feature>
<dbReference type="RefSeq" id="WP_097047260.1">
    <property type="nucleotide sequence ID" value="NZ_OBEH01000007.1"/>
</dbReference>
<organism evidence="2 3">
    <name type="scientific">Flagellimonas pacifica</name>
    <dbReference type="NCBI Taxonomy" id="1247520"/>
    <lineage>
        <taxon>Bacteria</taxon>
        <taxon>Pseudomonadati</taxon>
        <taxon>Bacteroidota</taxon>
        <taxon>Flavobacteriia</taxon>
        <taxon>Flavobacteriales</taxon>
        <taxon>Flavobacteriaceae</taxon>
        <taxon>Flagellimonas</taxon>
    </lineage>
</organism>
<gene>
    <name evidence="2" type="ORF">SAMN06265377_3674</name>
</gene>
<keyword evidence="1" id="KW-0472">Membrane</keyword>
<feature type="transmembrane region" description="Helical" evidence="1">
    <location>
        <begin position="77"/>
        <end position="94"/>
    </location>
</feature>
<evidence type="ECO:0000313" key="3">
    <source>
        <dbReference type="Proteomes" id="UP000219048"/>
    </source>
</evidence>
<proteinExistence type="predicted"/>
<keyword evidence="1" id="KW-0812">Transmembrane</keyword>
<dbReference type="Proteomes" id="UP000219048">
    <property type="component" value="Unassembled WGS sequence"/>
</dbReference>
<evidence type="ECO:0000313" key="2">
    <source>
        <dbReference type="EMBL" id="SNZ01827.1"/>
    </source>
</evidence>
<feature type="transmembrane region" description="Helical" evidence="1">
    <location>
        <begin position="106"/>
        <end position="125"/>
    </location>
</feature>
<dbReference type="AlphaFoldDB" id="A0A285MZ61"/>
<protein>
    <submittedName>
        <fullName evidence="2">Uncharacterized protein</fullName>
    </submittedName>
</protein>
<dbReference type="EMBL" id="OBEH01000007">
    <property type="protein sequence ID" value="SNZ01827.1"/>
    <property type="molecule type" value="Genomic_DNA"/>
</dbReference>
<feature type="transmembrane region" description="Helical" evidence="1">
    <location>
        <begin position="202"/>
        <end position="223"/>
    </location>
</feature>
<keyword evidence="3" id="KW-1185">Reference proteome</keyword>
<reference evidence="3" key="1">
    <citation type="submission" date="2017-09" db="EMBL/GenBank/DDBJ databases">
        <authorList>
            <person name="Varghese N."/>
            <person name="Submissions S."/>
        </authorList>
    </citation>
    <scope>NUCLEOTIDE SEQUENCE [LARGE SCALE GENOMIC DNA]</scope>
    <source>
        <strain evidence="3">DSM 25885</strain>
    </source>
</reference>
<dbReference type="OrthoDB" id="1435288at2"/>
<accession>A0A285MZ61</accession>
<feature type="transmembrane region" description="Helical" evidence="1">
    <location>
        <begin position="36"/>
        <end position="57"/>
    </location>
</feature>
<sequence length="229" mass="27697">MTQELIDLFKENYYIPLYLITWIVAVVRYRSYFDTALKYFPIFIIYTFFTELLGYFVKHSDEFQFFSDERYSWHNVIIYNIYSIVTFSFFYYVYWKVLKKEVHKKCLKYGMIISLTSYVISVFFQNPFHNSLYYADLVASITLVMAVVLYFKEKKIEESAFSLTRNLLFWTSLGLLVFYIFFPFIFIAAFDAPDIYYEYNLHQFLLILIAVMYALFIVGFLIGQRKAFR</sequence>